<dbReference type="Proteomes" id="UP000675920">
    <property type="component" value="Unplaced"/>
</dbReference>
<dbReference type="PANTHER" id="PTHR31687:SF3">
    <property type="entry name" value="PROTEIN URG3"/>
    <property type="match status" value="1"/>
</dbReference>
<dbReference type="PANTHER" id="PTHR31687">
    <property type="match status" value="1"/>
</dbReference>
<reference evidence="2" key="1">
    <citation type="submission" date="2025-08" db="UniProtKB">
        <authorList>
            <consortium name="RefSeq"/>
        </authorList>
    </citation>
    <scope>IDENTIFICATION</scope>
</reference>
<dbReference type="InterPro" id="IPR012469">
    <property type="entry name" value="DUF1688"/>
</dbReference>
<proteinExistence type="predicted"/>
<dbReference type="RefSeq" id="WP_084545253.1">
    <property type="nucleotide sequence ID" value="NZ_KI519499.1"/>
</dbReference>
<evidence type="ECO:0000313" key="2">
    <source>
        <dbReference type="RefSeq" id="WP_084545253.1"/>
    </source>
</evidence>
<dbReference type="Pfam" id="PF07958">
    <property type="entry name" value="DUF1688"/>
    <property type="match status" value="2"/>
</dbReference>
<dbReference type="AlphaFoldDB" id="A0A9U5D2P9"/>
<protein>
    <submittedName>
        <fullName evidence="2">DUF1688 family protein</fullName>
    </submittedName>
</protein>
<evidence type="ECO:0000313" key="1">
    <source>
        <dbReference type="Proteomes" id="UP000675920"/>
    </source>
</evidence>
<organism evidence="1 2">
    <name type="scientific">Derxia gummosa DSM 723</name>
    <dbReference type="NCBI Taxonomy" id="1121388"/>
    <lineage>
        <taxon>Bacteria</taxon>
        <taxon>Pseudomonadati</taxon>
        <taxon>Pseudomonadota</taxon>
        <taxon>Betaproteobacteria</taxon>
        <taxon>Burkholderiales</taxon>
        <taxon>Alcaligenaceae</taxon>
        <taxon>Derxia</taxon>
    </lineage>
</organism>
<sequence>MSKVSYAHREGHMHEQHLPAGLAQLDRAVAELRQPATIRARAANVLAAVKAGKSEFFRIDEGKLDEAAALVAEVTRGNYPTLDVPFHSRWRHFGAGGIDREAQFDAAFAARFGAATGSDAGGATLVSPATAPAGGKPRSAAEADLALSRARAAIDLALVSVLLDAGAGAQWRWIESRADGHSASYARSEGLGVASFHAFMRGAFSATAGDPLRVDAEALQRMDASTLGALFQVTEANPLVGIDGRATLLRRLGKTIAARPELFGKPARPGNLIDALLAESGQAPVRARDVLGLLLDGLAPIWPSHQKLADRPLGDCWRHPFAGGSGLTAGWLPIHKLSQWLTYSLLEPIMRAGVQVIGIDELTALAEYRNGGLLIDSGVIVPANREVKLKAWTPGDLPIIEWRALTIALMDPLADLVRARLGKPDMPLAAILEGGTWAAGRVLAGRLHGGDPPLRIVSDGTVF</sequence>
<name>A0A9U5D2P9_9BURK</name>
<accession>A0A9U5D2P9</accession>
<keyword evidence="1" id="KW-1185">Reference proteome</keyword>